<dbReference type="InterPro" id="IPR031876">
    <property type="entry name" value="DUF4760"/>
</dbReference>
<accession>A0A7V7TWC7</accession>
<keyword evidence="2" id="KW-1185">Reference proteome</keyword>
<sequence length="171" mass="19308">MVRRIGTAFGAASVVVGGLWAVYEYRSSEEGERTKYTLQMIEDWETKGYRVAYGELREAYASFLASLSETDRSTAASIIQGRANLLANFARRMGEDPKKRDQIREVVYFFNRLGLCEGSGVCSHETTAVFFDDTVRTFVEVFQPYIDTHFASLPGSRTTVSDLSRRLDADR</sequence>
<organism evidence="1 2">
    <name type="scientific">Plantimonas leprariae</name>
    <dbReference type="NCBI Taxonomy" id="2615207"/>
    <lineage>
        <taxon>Bacteria</taxon>
        <taxon>Pseudomonadati</taxon>
        <taxon>Pseudomonadota</taxon>
        <taxon>Alphaproteobacteria</taxon>
        <taxon>Hyphomicrobiales</taxon>
        <taxon>Aurantimonadaceae</taxon>
        <taxon>Plantimonas</taxon>
    </lineage>
</organism>
<evidence type="ECO:0000313" key="2">
    <source>
        <dbReference type="Proteomes" id="UP000432089"/>
    </source>
</evidence>
<comment type="caution">
    <text evidence="1">The sequence shown here is derived from an EMBL/GenBank/DDBJ whole genome shotgun (WGS) entry which is preliminary data.</text>
</comment>
<name>A0A7V7TWC7_9HYPH</name>
<gene>
    <name evidence="1" type="ORF">F6X38_12015</name>
</gene>
<reference evidence="1 2" key="1">
    <citation type="submission" date="2019-09" db="EMBL/GenBank/DDBJ databases">
        <title>YIM 132180 draft genome.</title>
        <authorList>
            <person name="Zhang K."/>
        </authorList>
    </citation>
    <scope>NUCLEOTIDE SEQUENCE [LARGE SCALE GENOMIC DNA]</scope>
    <source>
        <strain evidence="1 2">YIM 132180</strain>
    </source>
</reference>
<dbReference type="Proteomes" id="UP000432089">
    <property type="component" value="Unassembled WGS sequence"/>
</dbReference>
<dbReference type="Pfam" id="PF15956">
    <property type="entry name" value="DUF4760"/>
    <property type="match status" value="1"/>
</dbReference>
<evidence type="ECO:0000313" key="1">
    <source>
        <dbReference type="EMBL" id="KAB0679544.1"/>
    </source>
</evidence>
<dbReference type="AlphaFoldDB" id="A0A7V7TWC7"/>
<dbReference type="EMBL" id="VZDO01000009">
    <property type="protein sequence ID" value="KAB0679544.1"/>
    <property type="molecule type" value="Genomic_DNA"/>
</dbReference>
<protein>
    <submittedName>
        <fullName evidence="1">Uncharacterized protein</fullName>
    </submittedName>
</protein>
<proteinExistence type="predicted"/>